<dbReference type="PANTHER" id="PTHR47268:SF4">
    <property type="entry name" value="ACYLPHOSPHATASE"/>
    <property type="match status" value="1"/>
</dbReference>
<comment type="similarity">
    <text evidence="1 6">Belongs to the acylphosphatase family.</text>
</comment>
<accession>A0ABU9UA58</accession>
<comment type="catalytic activity">
    <reaction evidence="3 4 5">
        <text>an acyl phosphate + H2O = a carboxylate + phosphate + H(+)</text>
        <dbReference type="Rhea" id="RHEA:14965"/>
        <dbReference type="ChEBI" id="CHEBI:15377"/>
        <dbReference type="ChEBI" id="CHEBI:15378"/>
        <dbReference type="ChEBI" id="CHEBI:29067"/>
        <dbReference type="ChEBI" id="CHEBI:43474"/>
        <dbReference type="ChEBI" id="CHEBI:59918"/>
        <dbReference type="EC" id="3.6.1.7"/>
    </reaction>
</comment>
<dbReference type="EC" id="3.6.1.7" evidence="2 4"/>
<reference evidence="8 9" key="1">
    <citation type="submission" date="2024-03" db="EMBL/GenBank/DDBJ databases">
        <title>Ignisphaera cupida sp. nov., a hyperthermophilic hydrolytic archaeon from a hot spring of Kamchatka, and proposal of Ignisphaeraceae fam. nov.</title>
        <authorList>
            <person name="Podosokorskaya O.A."/>
            <person name="Elcheninov A.G."/>
            <person name="Maltseva A.I."/>
            <person name="Zayulina K.S."/>
            <person name="Novikov A."/>
            <person name="Merkel A.Y."/>
        </authorList>
    </citation>
    <scope>NUCLEOTIDE SEQUENCE [LARGE SCALE GENOMIC DNA]</scope>
    <source>
        <strain evidence="8 9">38H-sp</strain>
    </source>
</reference>
<dbReference type="Proteomes" id="UP001466331">
    <property type="component" value="Unassembled WGS sequence"/>
</dbReference>
<keyword evidence="9" id="KW-1185">Reference proteome</keyword>
<dbReference type="InterPro" id="IPR017968">
    <property type="entry name" value="Acylphosphatase_CS"/>
</dbReference>
<dbReference type="InterPro" id="IPR001792">
    <property type="entry name" value="Acylphosphatase-like_dom"/>
</dbReference>
<protein>
    <recommendedName>
        <fullName evidence="2 4">Acylphosphatase</fullName>
        <ecNumber evidence="2 4">3.6.1.7</ecNumber>
    </recommendedName>
</protein>
<proteinExistence type="inferred from homology"/>
<evidence type="ECO:0000256" key="5">
    <source>
        <dbReference type="RuleBase" id="RU000553"/>
    </source>
</evidence>
<evidence type="ECO:0000259" key="7">
    <source>
        <dbReference type="PROSITE" id="PS51160"/>
    </source>
</evidence>
<organism evidence="8 9">
    <name type="scientific">Rarispira pelagica</name>
    <dbReference type="NCBI Taxonomy" id="3141764"/>
    <lineage>
        <taxon>Bacteria</taxon>
        <taxon>Pseudomonadati</taxon>
        <taxon>Spirochaetota</taxon>
        <taxon>Spirochaetia</taxon>
        <taxon>Winmispirales</taxon>
        <taxon>Winmispiraceae</taxon>
        <taxon>Rarispira</taxon>
    </lineage>
</organism>
<dbReference type="PROSITE" id="PS00151">
    <property type="entry name" value="ACYLPHOSPHATASE_2"/>
    <property type="match status" value="1"/>
</dbReference>
<gene>
    <name evidence="8" type="ORF">WKV44_03265</name>
</gene>
<dbReference type="PROSITE" id="PS51160">
    <property type="entry name" value="ACYLPHOSPHATASE_3"/>
    <property type="match status" value="1"/>
</dbReference>
<evidence type="ECO:0000313" key="9">
    <source>
        <dbReference type="Proteomes" id="UP001466331"/>
    </source>
</evidence>
<dbReference type="PANTHER" id="PTHR47268">
    <property type="entry name" value="ACYLPHOSPHATASE"/>
    <property type="match status" value="1"/>
</dbReference>
<feature type="active site" evidence="4">
    <location>
        <position position="37"/>
    </location>
</feature>
<feature type="active site" evidence="4">
    <location>
        <position position="19"/>
    </location>
</feature>
<evidence type="ECO:0000256" key="2">
    <source>
        <dbReference type="ARBA" id="ARBA00012150"/>
    </source>
</evidence>
<dbReference type="Pfam" id="PF00708">
    <property type="entry name" value="Acylphosphatase"/>
    <property type="match status" value="1"/>
</dbReference>
<evidence type="ECO:0000256" key="4">
    <source>
        <dbReference type="PROSITE-ProRule" id="PRU00520"/>
    </source>
</evidence>
<dbReference type="SUPFAM" id="SSF54975">
    <property type="entry name" value="Acylphosphatase/BLUF domain-like"/>
    <property type="match status" value="1"/>
</dbReference>
<comment type="caution">
    <text evidence="8">The sequence shown here is derived from an EMBL/GenBank/DDBJ whole genome shotgun (WGS) entry which is preliminary data.</text>
</comment>
<name>A0ABU9UA58_9SPIR</name>
<evidence type="ECO:0000256" key="1">
    <source>
        <dbReference type="ARBA" id="ARBA00005614"/>
    </source>
</evidence>
<sequence length="92" mass="10545">MRKAFFASVHGRVQGVGFRYSCKIQADKLGITGWVRNMPDGSVELYAEGDETALSSFREWLYRGPSFARVDRVIASYCEPEGCFDEFYVRFL</sequence>
<evidence type="ECO:0000256" key="6">
    <source>
        <dbReference type="RuleBase" id="RU004168"/>
    </source>
</evidence>
<dbReference type="Gene3D" id="3.30.70.100">
    <property type="match status" value="1"/>
</dbReference>
<dbReference type="EMBL" id="JBCHKQ010000001">
    <property type="protein sequence ID" value="MEM5947557.1"/>
    <property type="molecule type" value="Genomic_DNA"/>
</dbReference>
<dbReference type="InterPro" id="IPR020456">
    <property type="entry name" value="Acylphosphatase"/>
</dbReference>
<dbReference type="PROSITE" id="PS00150">
    <property type="entry name" value="ACYLPHOSPHATASE_1"/>
    <property type="match status" value="1"/>
</dbReference>
<feature type="domain" description="Acylphosphatase-like" evidence="7">
    <location>
        <begin position="4"/>
        <end position="91"/>
    </location>
</feature>
<evidence type="ECO:0000313" key="8">
    <source>
        <dbReference type="EMBL" id="MEM5947557.1"/>
    </source>
</evidence>
<evidence type="ECO:0000256" key="3">
    <source>
        <dbReference type="ARBA" id="ARBA00047645"/>
    </source>
</evidence>
<dbReference type="InterPro" id="IPR036046">
    <property type="entry name" value="Acylphosphatase-like_dom_sf"/>
</dbReference>
<dbReference type="PRINTS" id="PR00112">
    <property type="entry name" value="ACYLPHPHTASE"/>
</dbReference>
<dbReference type="RefSeq" id="WP_420069003.1">
    <property type="nucleotide sequence ID" value="NZ_JBCHKQ010000001.1"/>
</dbReference>
<keyword evidence="4 5" id="KW-0378">Hydrolase</keyword>